<accession>A0A6P6HBR7</accession>
<dbReference type="InterPro" id="IPR001811">
    <property type="entry name" value="Chemokine_IL8-like_dom"/>
</dbReference>
<dbReference type="PANTHER" id="PTHR12015">
    <property type="entry name" value="SMALL INDUCIBLE CYTOKINE A"/>
    <property type="match status" value="1"/>
</dbReference>
<sequence length="111" mass="12406">MKVSMAAISLFLLLITGALVSTAKSSSQIPESVNHSPTCCLKYHEKVLPKKLVVGYRKALNCYLPAIIFVTKKNREVCANPNNKWVQEYIKDPNLPLLPPRNLAQVKSIRT</sequence>
<dbReference type="SUPFAM" id="SSF54117">
    <property type="entry name" value="Interleukin 8-like chemokines"/>
    <property type="match status" value="1"/>
</dbReference>
<dbReference type="Proteomes" id="UP000515131">
    <property type="component" value="Unplaced"/>
</dbReference>
<evidence type="ECO:0000256" key="5">
    <source>
        <dbReference type="RuleBase" id="RU361150"/>
    </source>
</evidence>
<dbReference type="GO" id="GO:0048245">
    <property type="term" value="P:eosinophil chemotaxis"/>
    <property type="evidence" value="ECO:0007669"/>
    <property type="project" value="TreeGrafter"/>
</dbReference>
<dbReference type="InterPro" id="IPR036048">
    <property type="entry name" value="Interleukin_8-like_sf"/>
</dbReference>
<dbReference type="GO" id="GO:0008009">
    <property type="term" value="F:chemokine activity"/>
    <property type="evidence" value="ECO:0007669"/>
    <property type="project" value="InterPro"/>
</dbReference>
<reference evidence="8" key="1">
    <citation type="submission" date="2025-08" db="UniProtKB">
        <authorList>
            <consortium name="RefSeq"/>
        </authorList>
    </citation>
    <scope>IDENTIFICATION</scope>
    <source>
        <tissue evidence="8">Blood</tissue>
    </source>
</reference>
<feature type="signal peptide" evidence="5">
    <location>
        <begin position="1"/>
        <end position="25"/>
    </location>
</feature>
<evidence type="ECO:0000256" key="3">
    <source>
        <dbReference type="ARBA" id="ARBA00022514"/>
    </source>
</evidence>
<keyword evidence="2 5" id="KW-0145">Chemotaxis</keyword>
<evidence type="ECO:0000313" key="7">
    <source>
        <dbReference type="Proteomes" id="UP000515131"/>
    </source>
</evidence>
<dbReference type="FunFam" id="2.40.50.40:FF:000034">
    <property type="entry name" value="C-C motif chemokine"/>
    <property type="match status" value="1"/>
</dbReference>
<dbReference type="GO" id="GO:0005615">
    <property type="term" value="C:extracellular space"/>
    <property type="evidence" value="ECO:0007669"/>
    <property type="project" value="UniProtKB-KW"/>
</dbReference>
<dbReference type="SMART" id="SM00199">
    <property type="entry name" value="SCY"/>
    <property type="match status" value="1"/>
</dbReference>
<dbReference type="CDD" id="cd00272">
    <property type="entry name" value="Chemokine_CC"/>
    <property type="match status" value="1"/>
</dbReference>
<dbReference type="Gene3D" id="2.40.50.40">
    <property type="match status" value="1"/>
</dbReference>
<feature type="domain" description="Chemokine interleukin-8-like" evidence="6">
    <location>
        <begin position="36"/>
        <end position="93"/>
    </location>
</feature>
<keyword evidence="7" id="KW-1185">Reference proteome</keyword>
<dbReference type="GO" id="GO:0048020">
    <property type="term" value="F:CCR chemokine receptor binding"/>
    <property type="evidence" value="ECO:0007669"/>
    <property type="project" value="TreeGrafter"/>
</dbReference>
<dbReference type="GO" id="GO:0006954">
    <property type="term" value="P:inflammatory response"/>
    <property type="evidence" value="ECO:0007669"/>
    <property type="project" value="TreeGrafter"/>
</dbReference>
<keyword evidence="3 5" id="KW-0202">Cytokine</keyword>
<dbReference type="RefSeq" id="XP_025773172.1">
    <property type="nucleotide sequence ID" value="XM_025917387.1"/>
</dbReference>
<keyword evidence="5" id="KW-0732">Signal</keyword>
<dbReference type="PROSITE" id="PS00472">
    <property type="entry name" value="SMALL_CYTOKINES_CC"/>
    <property type="match status" value="1"/>
</dbReference>
<gene>
    <name evidence="8" type="primary">LOC112853949</name>
</gene>
<dbReference type="GO" id="GO:0061844">
    <property type="term" value="P:antimicrobial humoral immune response mediated by antimicrobial peptide"/>
    <property type="evidence" value="ECO:0007669"/>
    <property type="project" value="TreeGrafter"/>
</dbReference>
<evidence type="ECO:0000259" key="6">
    <source>
        <dbReference type="SMART" id="SM00199"/>
    </source>
</evidence>
<dbReference type="GeneID" id="112853949"/>
<evidence type="ECO:0000256" key="2">
    <source>
        <dbReference type="ARBA" id="ARBA00022500"/>
    </source>
</evidence>
<dbReference type="GO" id="GO:0070098">
    <property type="term" value="P:chemokine-mediated signaling pathway"/>
    <property type="evidence" value="ECO:0007669"/>
    <property type="project" value="TreeGrafter"/>
</dbReference>
<dbReference type="GO" id="GO:0030335">
    <property type="term" value="P:positive regulation of cell migration"/>
    <property type="evidence" value="ECO:0007669"/>
    <property type="project" value="TreeGrafter"/>
</dbReference>
<feature type="chain" id="PRO_5028505661" description="C-C motif chemokine" evidence="5">
    <location>
        <begin position="26"/>
        <end position="111"/>
    </location>
</feature>
<dbReference type="InterPro" id="IPR039809">
    <property type="entry name" value="Chemokine_b/g/d"/>
</dbReference>
<comment type="subcellular location">
    <subcellularLocation>
        <location evidence="5">Secreted</location>
    </subcellularLocation>
</comment>
<keyword evidence="4" id="KW-1015">Disulfide bond</keyword>
<evidence type="ECO:0000313" key="8">
    <source>
        <dbReference type="RefSeq" id="XP_025773172.1"/>
    </source>
</evidence>
<evidence type="ECO:0000256" key="4">
    <source>
        <dbReference type="ARBA" id="ARBA00023157"/>
    </source>
</evidence>
<dbReference type="InterPro" id="IPR000827">
    <property type="entry name" value="Chemokine_CC_CS"/>
</dbReference>
<comment type="similarity">
    <text evidence="1 5">Belongs to the intercrine beta (chemokine CC) family.</text>
</comment>
<evidence type="ECO:0000256" key="1">
    <source>
        <dbReference type="ARBA" id="ARBA00010868"/>
    </source>
</evidence>
<protein>
    <recommendedName>
        <fullName evidence="5">C-C motif chemokine</fullName>
    </recommendedName>
</protein>
<organism evidence="7 8">
    <name type="scientific">Puma concolor</name>
    <name type="common">Mountain lion</name>
    <name type="synonym">Felis concolor</name>
    <dbReference type="NCBI Taxonomy" id="9696"/>
    <lineage>
        <taxon>Eukaryota</taxon>
        <taxon>Metazoa</taxon>
        <taxon>Chordata</taxon>
        <taxon>Craniata</taxon>
        <taxon>Vertebrata</taxon>
        <taxon>Euteleostomi</taxon>
        <taxon>Mammalia</taxon>
        <taxon>Eutheria</taxon>
        <taxon>Laurasiatheria</taxon>
        <taxon>Carnivora</taxon>
        <taxon>Feliformia</taxon>
        <taxon>Felidae</taxon>
        <taxon>Felinae</taxon>
        <taxon>Puma</taxon>
    </lineage>
</organism>
<proteinExistence type="inferred from homology"/>
<dbReference type="PANTHER" id="PTHR12015:SF21">
    <property type="entry name" value="C-C MOTIF CHEMOKINE 16"/>
    <property type="match status" value="1"/>
</dbReference>
<dbReference type="KEGG" id="pcoo:112853949"/>
<dbReference type="AlphaFoldDB" id="A0A6P6HBR7"/>
<name>A0A6P6HBR7_PUMCO</name>
<keyword evidence="5" id="KW-0964">Secreted</keyword>
<dbReference type="Pfam" id="PF00048">
    <property type="entry name" value="IL8"/>
    <property type="match status" value="1"/>
</dbReference>